<protein>
    <submittedName>
        <fullName evidence="1">Uncharacterized protein</fullName>
    </submittedName>
</protein>
<evidence type="ECO:0000313" key="1">
    <source>
        <dbReference type="EMBL" id="OWY99871.1"/>
    </source>
</evidence>
<proteinExistence type="predicted"/>
<dbReference type="AlphaFoldDB" id="A0A225V3H2"/>
<keyword evidence="2" id="KW-1185">Reference proteome</keyword>
<dbReference type="EMBL" id="NBNE01008093">
    <property type="protein sequence ID" value="OWY99871.1"/>
    <property type="molecule type" value="Genomic_DNA"/>
</dbReference>
<reference evidence="2" key="1">
    <citation type="submission" date="2017-03" db="EMBL/GenBank/DDBJ databases">
        <title>Phytopthora megakarya and P. palmivora, two closely related causual agents of cacao black pod achieved similar genome size and gene model numbers by different mechanisms.</title>
        <authorList>
            <person name="Ali S."/>
            <person name="Shao J."/>
            <person name="Larry D.J."/>
            <person name="Kronmiller B."/>
            <person name="Shen D."/>
            <person name="Strem M.D."/>
            <person name="Melnick R.L."/>
            <person name="Guiltinan M.J."/>
            <person name="Tyler B.M."/>
            <person name="Meinhardt L.W."/>
            <person name="Bailey B.A."/>
        </authorList>
    </citation>
    <scope>NUCLEOTIDE SEQUENCE [LARGE SCALE GENOMIC DNA]</scope>
    <source>
        <strain evidence="2">zdho120</strain>
    </source>
</reference>
<sequence length="64" mass="7240">MYTRPKHALEKRVTAGIIVGKNEETKGNKVIVVKHQTVTMTRHVGNIETLSAEANEQMKRVLVR</sequence>
<dbReference type="Proteomes" id="UP000198211">
    <property type="component" value="Unassembled WGS sequence"/>
</dbReference>
<organism evidence="1 2">
    <name type="scientific">Phytophthora megakarya</name>
    <dbReference type="NCBI Taxonomy" id="4795"/>
    <lineage>
        <taxon>Eukaryota</taxon>
        <taxon>Sar</taxon>
        <taxon>Stramenopiles</taxon>
        <taxon>Oomycota</taxon>
        <taxon>Peronosporomycetes</taxon>
        <taxon>Peronosporales</taxon>
        <taxon>Peronosporaceae</taxon>
        <taxon>Phytophthora</taxon>
    </lineage>
</organism>
<evidence type="ECO:0000313" key="2">
    <source>
        <dbReference type="Proteomes" id="UP000198211"/>
    </source>
</evidence>
<name>A0A225V3H2_9STRA</name>
<comment type="caution">
    <text evidence="1">The sequence shown here is derived from an EMBL/GenBank/DDBJ whole genome shotgun (WGS) entry which is preliminary data.</text>
</comment>
<dbReference type="OrthoDB" id="126319at2759"/>
<gene>
    <name evidence="1" type="ORF">PHMEG_00029051</name>
</gene>
<accession>A0A225V3H2</accession>